<dbReference type="AlphaFoldDB" id="A0A0V0GDL8"/>
<protein>
    <submittedName>
        <fullName evidence="1">Putative ovule protein</fullName>
    </submittedName>
</protein>
<proteinExistence type="predicted"/>
<reference evidence="1" key="1">
    <citation type="submission" date="2015-12" db="EMBL/GenBank/DDBJ databases">
        <title>Gene expression during late stages of embryo sac development: a critical building block for successful pollen-pistil interactions.</title>
        <authorList>
            <person name="Liu Y."/>
            <person name="Joly V."/>
            <person name="Sabar M."/>
            <person name="Matton D.P."/>
        </authorList>
    </citation>
    <scope>NUCLEOTIDE SEQUENCE</scope>
</reference>
<dbReference type="EMBL" id="GEDG01041846">
    <property type="protein sequence ID" value="JAP06308.1"/>
    <property type="molecule type" value="Transcribed_RNA"/>
</dbReference>
<sequence>MKNPRYSSTSSSSACPLKFLLLYPHSDKVCLLKYNPRYLILTASSLEYQSEEINCLRMLWD</sequence>
<name>A0A0V0GDL8_SOLCH</name>
<organism evidence="1">
    <name type="scientific">Solanum chacoense</name>
    <name type="common">Chaco potato</name>
    <dbReference type="NCBI Taxonomy" id="4108"/>
    <lineage>
        <taxon>Eukaryota</taxon>
        <taxon>Viridiplantae</taxon>
        <taxon>Streptophyta</taxon>
        <taxon>Embryophyta</taxon>
        <taxon>Tracheophyta</taxon>
        <taxon>Spermatophyta</taxon>
        <taxon>Magnoliopsida</taxon>
        <taxon>eudicotyledons</taxon>
        <taxon>Gunneridae</taxon>
        <taxon>Pentapetalae</taxon>
        <taxon>asterids</taxon>
        <taxon>lamiids</taxon>
        <taxon>Solanales</taxon>
        <taxon>Solanaceae</taxon>
        <taxon>Solanoideae</taxon>
        <taxon>Solaneae</taxon>
        <taxon>Solanum</taxon>
    </lineage>
</organism>
<accession>A0A0V0GDL8</accession>
<evidence type="ECO:0000313" key="1">
    <source>
        <dbReference type="EMBL" id="JAP06308.1"/>
    </source>
</evidence>